<comment type="caution">
    <text evidence="6">The sequence shown here is derived from an EMBL/GenBank/DDBJ whole genome shotgun (WGS) entry which is preliminary data.</text>
</comment>
<dbReference type="GO" id="GO:0016765">
    <property type="term" value="F:transferase activity, transferring alkyl or aryl (other than methyl) groups"/>
    <property type="evidence" value="ECO:0007669"/>
    <property type="project" value="InterPro"/>
</dbReference>
<dbReference type="Gene3D" id="1.10.357.140">
    <property type="entry name" value="UbiA prenyltransferase"/>
    <property type="match status" value="1"/>
</dbReference>
<dbReference type="Gene3D" id="1.20.120.1780">
    <property type="entry name" value="UbiA prenyltransferase"/>
    <property type="match status" value="1"/>
</dbReference>
<reference evidence="6 7" key="1">
    <citation type="journal article" date="2015" name="Microbiome">
        <title>Genomic resolution of linkages in carbon, nitrogen, and sulfur cycling among widespread estuary sediment bacteria.</title>
        <authorList>
            <person name="Baker B.J."/>
            <person name="Lazar C.S."/>
            <person name="Teske A.P."/>
            <person name="Dick G.J."/>
        </authorList>
    </citation>
    <scope>NUCLEOTIDE SEQUENCE [LARGE SCALE GENOMIC DNA]</scope>
    <source>
        <strain evidence="6">DG_78</strain>
    </source>
</reference>
<dbReference type="InterPro" id="IPR000537">
    <property type="entry name" value="UbiA_prenyltransferase"/>
</dbReference>
<comment type="subcellular location">
    <subcellularLocation>
        <location evidence="1">Membrane</location>
        <topology evidence="1">Multi-pass membrane protein</topology>
    </subcellularLocation>
</comment>
<keyword evidence="4 5" id="KW-0472">Membrane</keyword>
<dbReference type="EMBL" id="LJNI01000064">
    <property type="protein sequence ID" value="KPJ72640.1"/>
    <property type="molecule type" value="Genomic_DNA"/>
</dbReference>
<keyword evidence="2 5" id="KW-0812">Transmembrane</keyword>
<dbReference type="PANTHER" id="PTHR42723">
    <property type="entry name" value="CHLOROPHYLL SYNTHASE"/>
    <property type="match status" value="1"/>
</dbReference>
<feature type="transmembrane region" description="Helical" evidence="5">
    <location>
        <begin position="250"/>
        <end position="268"/>
    </location>
</feature>
<dbReference type="Proteomes" id="UP000051012">
    <property type="component" value="Unassembled WGS sequence"/>
</dbReference>
<organism evidence="6 7">
    <name type="scientific">candidate division TA06 bacterium DG_78</name>
    <dbReference type="NCBI Taxonomy" id="1703772"/>
    <lineage>
        <taxon>Bacteria</taxon>
        <taxon>Bacteria division TA06</taxon>
    </lineage>
</organism>
<dbReference type="Pfam" id="PF01040">
    <property type="entry name" value="UbiA"/>
    <property type="match status" value="1"/>
</dbReference>
<dbReference type="GO" id="GO:0016020">
    <property type="term" value="C:membrane"/>
    <property type="evidence" value="ECO:0007669"/>
    <property type="project" value="UniProtKB-SubCell"/>
</dbReference>
<evidence type="ECO:0000256" key="2">
    <source>
        <dbReference type="ARBA" id="ARBA00022692"/>
    </source>
</evidence>
<evidence type="ECO:0000256" key="5">
    <source>
        <dbReference type="SAM" id="Phobius"/>
    </source>
</evidence>
<evidence type="ECO:0000313" key="7">
    <source>
        <dbReference type="Proteomes" id="UP000051012"/>
    </source>
</evidence>
<evidence type="ECO:0000256" key="3">
    <source>
        <dbReference type="ARBA" id="ARBA00022989"/>
    </source>
</evidence>
<feature type="transmembrane region" description="Helical" evidence="5">
    <location>
        <begin position="5"/>
        <end position="25"/>
    </location>
</feature>
<evidence type="ECO:0008006" key="8">
    <source>
        <dbReference type="Google" id="ProtNLM"/>
    </source>
</evidence>
<feature type="transmembrane region" description="Helical" evidence="5">
    <location>
        <begin position="220"/>
        <end position="238"/>
    </location>
</feature>
<dbReference type="CDD" id="cd13961">
    <property type="entry name" value="PT_UbiA_DGGGPS"/>
    <property type="match status" value="1"/>
</dbReference>
<accession>A0A0S7YD74</accession>
<keyword evidence="3 5" id="KW-1133">Transmembrane helix</keyword>
<feature type="transmembrane region" description="Helical" evidence="5">
    <location>
        <begin position="31"/>
        <end position="52"/>
    </location>
</feature>
<dbReference type="InterPro" id="IPR050475">
    <property type="entry name" value="Prenyltransferase_related"/>
</dbReference>
<evidence type="ECO:0000256" key="4">
    <source>
        <dbReference type="ARBA" id="ARBA00023136"/>
    </source>
</evidence>
<sequence>MGYFVIIRPINCVITFLSVLVGAWIGKGILVLHHVLLAGIVGFCVCAFGNIINDLYDIEIDRINNPQRPLPAGRVEKRNVIFLAALFFIISAVISMSLGVVPFLFVLCALILLFFYASYIKKTPWSNFMIALISGASFILGGLVTKNYACTLPFLFSFFIHVPREVIKDIIDIKGDKTAGVASLPIVVGVKQSFNLSALLLSILCLILPLPFFFTILSTTYMMIVLLLAYPLIIYTIVRLLQSPREYELVRLSTLLKISMVVGLVAMVT</sequence>
<feature type="transmembrane region" description="Helical" evidence="5">
    <location>
        <begin position="80"/>
        <end position="113"/>
    </location>
</feature>
<protein>
    <recommendedName>
        <fullName evidence="8">Geranylgeranylglycerol-phosphate geranylgeranyltransferase</fullName>
    </recommendedName>
</protein>
<gene>
    <name evidence="6" type="ORF">AMJ52_05695</name>
</gene>
<dbReference type="InterPro" id="IPR044878">
    <property type="entry name" value="UbiA_sf"/>
</dbReference>
<dbReference type="PANTHER" id="PTHR42723:SF1">
    <property type="entry name" value="CHLOROPHYLL SYNTHASE, CHLOROPLASTIC"/>
    <property type="match status" value="1"/>
</dbReference>
<evidence type="ECO:0000256" key="1">
    <source>
        <dbReference type="ARBA" id="ARBA00004141"/>
    </source>
</evidence>
<feature type="transmembrane region" description="Helical" evidence="5">
    <location>
        <begin position="125"/>
        <end position="144"/>
    </location>
</feature>
<proteinExistence type="predicted"/>
<evidence type="ECO:0000313" key="6">
    <source>
        <dbReference type="EMBL" id="KPJ72640.1"/>
    </source>
</evidence>
<feature type="transmembrane region" description="Helical" evidence="5">
    <location>
        <begin position="194"/>
        <end position="214"/>
    </location>
</feature>
<dbReference type="AlphaFoldDB" id="A0A0S7YD74"/>
<name>A0A0S7YD74_UNCT6</name>